<evidence type="ECO:0000313" key="1">
    <source>
        <dbReference type="EMBL" id="KAG2324738.1"/>
    </source>
</evidence>
<evidence type="ECO:0000313" key="2">
    <source>
        <dbReference type="Proteomes" id="UP000886595"/>
    </source>
</evidence>
<dbReference type="Proteomes" id="UP000886595">
    <property type="component" value="Unassembled WGS sequence"/>
</dbReference>
<protein>
    <submittedName>
        <fullName evidence="1">Uncharacterized protein</fullName>
    </submittedName>
</protein>
<reference evidence="1 2" key="1">
    <citation type="submission" date="2020-02" db="EMBL/GenBank/DDBJ databases">
        <authorList>
            <person name="Ma Q."/>
            <person name="Huang Y."/>
            <person name="Song X."/>
            <person name="Pei D."/>
        </authorList>
    </citation>
    <scope>NUCLEOTIDE SEQUENCE [LARGE SCALE GENOMIC DNA]</scope>
    <source>
        <strain evidence="1">Sxm20200214</strain>
        <tissue evidence="1">Leaf</tissue>
    </source>
</reference>
<name>A0A8X7W6A7_BRACI</name>
<gene>
    <name evidence="1" type="ORF">Bca52824_007466</name>
</gene>
<comment type="caution">
    <text evidence="1">The sequence shown here is derived from an EMBL/GenBank/DDBJ whole genome shotgun (WGS) entry which is preliminary data.</text>
</comment>
<dbReference type="AlphaFoldDB" id="A0A8X7W6A7"/>
<sequence>MQVVLGSRFYPVGHFDGRQSVFVFSGATAKPMERRRWKGSAFRVERPPDLLFPFQDFSVSFHRWRIVTSLDASSTLVSSTHRGGETLGGAIKRPAEEVLSSVFEDNTDWDSSTTEWSTGGVNLDRVRGGAVLPSVGDKLWLFPMVLVLHLKKLGSVEPLLVNCRSPTFQSGFVRF</sequence>
<proteinExistence type="predicted"/>
<accession>A0A8X7W6A7</accession>
<dbReference type="EMBL" id="JAAMPC010000002">
    <property type="protein sequence ID" value="KAG2324738.1"/>
    <property type="molecule type" value="Genomic_DNA"/>
</dbReference>
<keyword evidence="2" id="KW-1185">Reference proteome</keyword>
<organism evidence="1 2">
    <name type="scientific">Brassica carinata</name>
    <name type="common">Ethiopian mustard</name>
    <name type="synonym">Abyssinian cabbage</name>
    <dbReference type="NCBI Taxonomy" id="52824"/>
    <lineage>
        <taxon>Eukaryota</taxon>
        <taxon>Viridiplantae</taxon>
        <taxon>Streptophyta</taxon>
        <taxon>Embryophyta</taxon>
        <taxon>Tracheophyta</taxon>
        <taxon>Spermatophyta</taxon>
        <taxon>Magnoliopsida</taxon>
        <taxon>eudicotyledons</taxon>
        <taxon>Gunneridae</taxon>
        <taxon>Pentapetalae</taxon>
        <taxon>rosids</taxon>
        <taxon>malvids</taxon>
        <taxon>Brassicales</taxon>
        <taxon>Brassicaceae</taxon>
        <taxon>Brassiceae</taxon>
        <taxon>Brassica</taxon>
    </lineage>
</organism>